<dbReference type="RefSeq" id="WP_116059839.1">
    <property type="nucleotide sequence ID" value="NZ_QRDZ01000004.1"/>
</dbReference>
<sequence length="1113" mass="126847">MNKRQMDNFLTQRLVGIEEEIEQPGSYEKMSVSGTINHLSVNAGYEFVLHEDILIKALGRIVPVGRQMREVHDLTLWEVKDGAVLAQVSVRTGSNTDALGCKYENLDSPVKLYKGETYRLTSSESKGGDRWLDLLTIEQHREIATVTCGVIGEPGTFPLTRTGNLSEGFGNVTFYMDTDRDILEQPPNLTRLLPPSQAVYTSSSLQGYSMLGAAWHSKLGFPWNRVYLVDGYTQSDRHTLGWSSDHLVDRDHPEWVKIDMGAIQTITAVDLYPRNDHGYEGEHYPVNFSIEVSSDDSSWKVVANVENAEKPSGERQRFEFKAVEARYVRVFCTKLRPHQGEYRVQLRQIEIYNLQLPNAAPVVIETPIARTVTIGALVDEQFGGTTLRSGWDRDLVGADVNTVYPGNYAEMTRHPKARAFTAFRRFPIQRSGNLTVEYRFKLSDLADGIKIQLRNEIVPAIGFVIESGNLCYQEAGGNLKIVQACQPEIDYGMKIVADIVRATINVFINGRHSLFNASFLNETNQIDNFYIEIGGDSPVTVSLSPIRIYTGYLVFEQFLTALSGHLPDDWTSRSLGGEVGVYSLDSYQGPDTYSLKLKDTSTNEKVTVQKSFTASSGHAETGASVWEYKFLLPVKMDGIESALLADSKSAIAIVTYQGAIAYLNSLGQPVPLYRYRHNVWYHMKVVVRFEAATADIYINGKMRGCGVELAARDISYVNQVRFSTSIAAEGDLFLDDILIYEQLPEPDDYVPEPEAASHEPYLLGMQQCSLWREGTCSGYDPVRNNLDRKPVLGWYNEGDLEAVDWEIKYLVEHGIDFLQYCWFGPTLSWRSAIQPIKDTAMTKHALHDGFFYAKYSKRLKFSILWENSDRGIDWMTADKKEEYFKENVFPYWMEYYFKDERYLKVGNKPVLSIYRVENLIEDFGDSSYVKQNIIQWMREQFIQEGFAGVILLCNDVEFEFSHYERIKECGFDYVFSYGQNTQELQSNQKAKAESVDLQMIGVASTNWSIEAWDEPGSYEGYQRDPELFEQDLKWMRNHLMPSFTDNSLGRSMLFFDNWNEYGEGHIIMPTEGMRFAYLDAIRRVFANAGPHKDIVPTALQKSRFDTLYPHGDW</sequence>
<name>A0A3D9KG20_9BACL</name>
<evidence type="ECO:0000313" key="3">
    <source>
        <dbReference type="Proteomes" id="UP000256977"/>
    </source>
</evidence>
<protein>
    <submittedName>
        <fullName evidence="2">Glycosyl transferase family WbsX</fullName>
    </submittedName>
</protein>
<dbReference type="InterPro" id="IPR032719">
    <property type="entry name" value="WbsX"/>
</dbReference>
<dbReference type="InterPro" id="IPR008979">
    <property type="entry name" value="Galactose-bd-like_sf"/>
</dbReference>
<comment type="caution">
    <text evidence="2">The sequence shown here is derived from an EMBL/GenBank/DDBJ whole genome shotgun (WGS) entry which is preliminary data.</text>
</comment>
<evidence type="ECO:0000259" key="1">
    <source>
        <dbReference type="PROSITE" id="PS50022"/>
    </source>
</evidence>
<dbReference type="Pfam" id="PF00754">
    <property type="entry name" value="F5_F8_type_C"/>
    <property type="match status" value="1"/>
</dbReference>
<dbReference type="InterPro" id="IPR000421">
    <property type="entry name" value="FA58C"/>
</dbReference>
<reference evidence="2 3" key="1">
    <citation type="submission" date="2018-07" db="EMBL/GenBank/DDBJ databases">
        <title>Genomic Encyclopedia of Type Strains, Phase III (KMG-III): the genomes of soil and plant-associated and newly described type strains.</title>
        <authorList>
            <person name="Whitman W."/>
        </authorList>
    </citation>
    <scope>NUCLEOTIDE SEQUENCE [LARGE SCALE GENOMIC DNA]</scope>
    <source>
        <strain evidence="2 3">CECT 7287</strain>
    </source>
</reference>
<dbReference type="GO" id="GO:0016740">
    <property type="term" value="F:transferase activity"/>
    <property type="evidence" value="ECO:0007669"/>
    <property type="project" value="UniProtKB-KW"/>
</dbReference>
<evidence type="ECO:0000313" key="2">
    <source>
        <dbReference type="EMBL" id="RED85415.1"/>
    </source>
</evidence>
<feature type="domain" description="F5/8 type C" evidence="1">
    <location>
        <begin position="242"/>
        <end position="354"/>
    </location>
</feature>
<dbReference type="AlphaFoldDB" id="A0A3D9KG20"/>
<dbReference type="OrthoDB" id="9816424at2"/>
<dbReference type="PANTHER" id="PTHR41244">
    <property type="entry name" value="RHAMNAN SYNTHESIS F"/>
    <property type="match status" value="1"/>
</dbReference>
<keyword evidence="3" id="KW-1185">Reference proteome</keyword>
<dbReference type="PANTHER" id="PTHR41244:SF1">
    <property type="entry name" value="GLYCOSYLTRANSFERASE"/>
    <property type="match status" value="1"/>
</dbReference>
<gene>
    <name evidence="2" type="ORF">DFP98_104120</name>
</gene>
<dbReference type="Pfam" id="PF14307">
    <property type="entry name" value="Glyco_tran_WbsX"/>
    <property type="match status" value="1"/>
</dbReference>
<dbReference type="Gene3D" id="2.60.120.260">
    <property type="entry name" value="Galactose-binding domain-like"/>
    <property type="match status" value="1"/>
</dbReference>
<dbReference type="Proteomes" id="UP000256977">
    <property type="component" value="Unassembled WGS sequence"/>
</dbReference>
<dbReference type="EMBL" id="QRDZ01000004">
    <property type="protein sequence ID" value="RED85415.1"/>
    <property type="molecule type" value="Genomic_DNA"/>
</dbReference>
<organism evidence="2 3">
    <name type="scientific">Cohnella phaseoli</name>
    <dbReference type="NCBI Taxonomy" id="456490"/>
    <lineage>
        <taxon>Bacteria</taxon>
        <taxon>Bacillati</taxon>
        <taxon>Bacillota</taxon>
        <taxon>Bacilli</taxon>
        <taxon>Bacillales</taxon>
        <taxon>Paenibacillaceae</taxon>
        <taxon>Cohnella</taxon>
    </lineage>
</organism>
<accession>A0A3D9KG20</accession>
<dbReference type="PROSITE" id="PS50022">
    <property type="entry name" value="FA58C_3"/>
    <property type="match status" value="1"/>
</dbReference>
<dbReference type="Gene3D" id="3.20.20.80">
    <property type="entry name" value="Glycosidases"/>
    <property type="match status" value="1"/>
</dbReference>
<proteinExistence type="predicted"/>
<keyword evidence="2" id="KW-0808">Transferase</keyword>
<dbReference type="SUPFAM" id="SSF49785">
    <property type="entry name" value="Galactose-binding domain-like"/>
    <property type="match status" value="1"/>
</dbReference>